<protein>
    <recommendedName>
        <fullName evidence="3">DUF2653 family protein</fullName>
    </recommendedName>
</protein>
<dbReference type="RefSeq" id="WP_018707817.1">
    <property type="nucleotide sequence ID" value="NZ_BOQT01000009.1"/>
</dbReference>
<gene>
    <name evidence="1" type="ORF">J1TS3_26110</name>
</gene>
<evidence type="ECO:0000313" key="2">
    <source>
        <dbReference type="Proteomes" id="UP000680279"/>
    </source>
</evidence>
<dbReference type="EMBL" id="BOQT01000009">
    <property type="protein sequence ID" value="GIN21477.1"/>
    <property type="molecule type" value="Genomic_DNA"/>
</dbReference>
<comment type="caution">
    <text evidence="1">The sequence shown here is derived from an EMBL/GenBank/DDBJ whole genome shotgun (WGS) entry which is preliminary data.</text>
</comment>
<evidence type="ECO:0008006" key="3">
    <source>
        <dbReference type="Google" id="ProtNLM"/>
    </source>
</evidence>
<organism evidence="1 2">
    <name type="scientific">Siminovitchia fordii</name>
    <dbReference type="NCBI Taxonomy" id="254759"/>
    <lineage>
        <taxon>Bacteria</taxon>
        <taxon>Bacillati</taxon>
        <taxon>Bacillota</taxon>
        <taxon>Bacilli</taxon>
        <taxon>Bacillales</taxon>
        <taxon>Bacillaceae</taxon>
        <taxon>Siminovitchia</taxon>
    </lineage>
</organism>
<name>A0ABQ4K6X1_9BACI</name>
<sequence>MGQMIISEQDIVNAICIDQARKKYAQPEDVEVELMYDEDSGFSAEAYINGLRQGLQEMDIIGALRLWLGEFLNEDPYAGIQLVLDDTEGITAVINGS</sequence>
<proteinExistence type="predicted"/>
<dbReference type="InterPro" id="IPR020516">
    <property type="entry name" value="Uncharacterised_YxcD"/>
</dbReference>
<accession>A0ABQ4K6X1</accession>
<reference evidence="1 2" key="1">
    <citation type="submission" date="2021-03" db="EMBL/GenBank/DDBJ databases">
        <title>Antimicrobial resistance genes in bacteria isolated from Japanese honey, and their potential for conferring macrolide and lincosamide resistance in the American foulbrood pathogen Paenibacillus larvae.</title>
        <authorList>
            <person name="Okamoto M."/>
            <person name="Kumagai M."/>
            <person name="Kanamori H."/>
            <person name="Takamatsu D."/>
        </authorList>
    </citation>
    <scope>NUCLEOTIDE SEQUENCE [LARGE SCALE GENOMIC DNA]</scope>
    <source>
        <strain evidence="1 2">J1TS3</strain>
    </source>
</reference>
<dbReference type="Proteomes" id="UP000680279">
    <property type="component" value="Unassembled WGS sequence"/>
</dbReference>
<keyword evidence="2" id="KW-1185">Reference proteome</keyword>
<evidence type="ECO:0000313" key="1">
    <source>
        <dbReference type="EMBL" id="GIN21477.1"/>
    </source>
</evidence>
<dbReference type="Pfam" id="PF10850">
    <property type="entry name" value="DUF2653"/>
    <property type="match status" value="1"/>
</dbReference>